<organism evidence="2 3">
    <name type="scientific">Elizabethkingia occulta</name>
    <dbReference type="NCBI Taxonomy" id="1867263"/>
    <lineage>
        <taxon>Bacteria</taxon>
        <taxon>Pseudomonadati</taxon>
        <taxon>Bacteroidota</taxon>
        <taxon>Flavobacteriia</taxon>
        <taxon>Flavobacteriales</taxon>
        <taxon>Weeksellaceae</taxon>
        <taxon>Elizabethkingia</taxon>
    </lineage>
</organism>
<dbReference type="Pfam" id="PF14064">
    <property type="entry name" value="HmuY"/>
    <property type="match status" value="1"/>
</dbReference>
<evidence type="ECO:0008006" key="4">
    <source>
        <dbReference type="Google" id="ProtNLM"/>
    </source>
</evidence>
<accession>A0A1T3MFG1</accession>
<evidence type="ECO:0000313" key="2">
    <source>
        <dbReference type="EMBL" id="OPC63407.1"/>
    </source>
</evidence>
<dbReference type="RefSeq" id="WP_078772066.1">
    <property type="nucleotide sequence ID" value="NZ_CBCSBR010000009.1"/>
</dbReference>
<dbReference type="Proteomes" id="UP000190813">
    <property type="component" value="Unassembled WGS sequence"/>
</dbReference>
<feature type="signal peptide" evidence="1">
    <location>
        <begin position="1"/>
        <end position="19"/>
    </location>
</feature>
<evidence type="ECO:0000256" key="1">
    <source>
        <dbReference type="SAM" id="SignalP"/>
    </source>
</evidence>
<feature type="chain" id="PRO_5012707408" description="HmuY protein" evidence="1">
    <location>
        <begin position="20"/>
        <end position="211"/>
    </location>
</feature>
<sequence length="211" mass="22298">MKKLLFTTAIGLLSLASCSSNDRGSEPAPVNPSATVKTQDVKDVDGATVATDKFTLYSLRENKVIASTEQDTDKWDIGFNKTKIIINGGTARKGKGAATIVKGTSFDGVKTAPEDATFKTDSGNSGDDLAITTGATKGWYNYSGPPSHLITPIAGNIIVIKTGDGKYAKIQITSYYKGAPATISDQAALNDSGYYNFKFALQTDGSKTFSK</sequence>
<dbReference type="PROSITE" id="PS51257">
    <property type="entry name" value="PROKAR_LIPOPROTEIN"/>
    <property type="match status" value="1"/>
</dbReference>
<keyword evidence="3" id="KW-1185">Reference proteome</keyword>
<dbReference type="InterPro" id="IPR025921">
    <property type="entry name" value="HmuY"/>
</dbReference>
<protein>
    <recommendedName>
        <fullName evidence="4">HmuY protein</fullName>
    </recommendedName>
</protein>
<dbReference type="EMBL" id="MAHX01000016">
    <property type="protein sequence ID" value="OPC63407.1"/>
    <property type="molecule type" value="Genomic_DNA"/>
</dbReference>
<gene>
    <name evidence="2" type="ORF">BAZ10_04805</name>
</gene>
<dbReference type="CDD" id="cd12105">
    <property type="entry name" value="HmuY"/>
    <property type="match status" value="1"/>
</dbReference>
<keyword evidence="1" id="KW-0732">Signal</keyword>
<proteinExistence type="predicted"/>
<name>A0A1T3MFG1_9FLAO</name>
<dbReference type="AlphaFoldDB" id="A0A1T3MFG1"/>
<reference evidence="2 3" key="1">
    <citation type="submission" date="2016-06" db="EMBL/GenBank/DDBJ databases">
        <title>Revisiting the taxonomy of the Elizabethkingia Genus based on Whole-Genome Sequencing, Optical Mapping, and MALDI-TOF.</title>
        <authorList>
            <person name="Nicholson A.C."/>
        </authorList>
    </citation>
    <scope>NUCLEOTIDE SEQUENCE [LARGE SCALE GENOMIC DNA]</scope>
    <source>
        <strain evidence="2 3">G4070</strain>
    </source>
</reference>
<comment type="caution">
    <text evidence="2">The sequence shown here is derived from an EMBL/GenBank/DDBJ whole genome shotgun (WGS) entry which is preliminary data.</text>
</comment>
<evidence type="ECO:0000313" key="3">
    <source>
        <dbReference type="Proteomes" id="UP000190813"/>
    </source>
</evidence>